<dbReference type="VEuPathDB" id="TrichDB:TVAGG3_0660500"/>
<keyword evidence="2 3" id="KW-0040">ANK repeat</keyword>
<dbReference type="OrthoDB" id="194358at2759"/>
<feature type="repeat" description="ANK" evidence="3">
    <location>
        <begin position="250"/>
        <end position="282"/>
    </location>
</feature>
<dbReference type="eggNOG" id="KOG0504">
    <property type="taxonomic scope" value="Eukaryota"/>
</dbReference>
<dbReference type="PANTHER" id="PTHR24193">
    <property type="entry name" value="ANKYRIN REPEAT PROTEIN"/>
    <property type="match status" value="1"/>
</dbReference>
<dbReference type="PROSITE" id="PS50088">
    <property type="entry name" value="ANK_REPEAT"/>
    <property type="match status" value="4"/>
</dbReference>
<dbReference type="Proteomes" id="UP000001542">
    <property type="component" value="Unassembled WGS sequence"/>
</dbReference>
<dbReference type="SUPFAM" id="SSF48403">
    <property type="entry name" value="Ankyrin repeat"/>
    <property type="match status" value="1"/>
</dbReference>
<dbReference type="RefSeq" id="XP_001312512.1">
    <property type="nucleotide sequence ID" value="XM_001312511.1"/>
</dbReference>
<dbReference type="PANTHER" id="PTHR24193:SF121">
    <property type="entry name" value="ADA2A-CONTAINING COMPLEX COMPONENT 3, ISOFORM D"/>
    <property type="match status" value="1"/>
</dbReference>
<dbReference type="PROSITE" id="PS50297">
    <property type="entry name" value="ANK_REP_REGION"/>
    <property type="match status" value="4"/>
</dbReference>
<proteinExistence type="predicted"/>
<dbReference type="EMBL" id="DS113632">
    <property type="protein sequence ID" value="EAX99582.1"/>
    <property type="molecule type" value="Genomic_DNA"/>
</dbReference>
<evidence type="ECO:0000256" key="3">
    <source>
        <dbReference type="PROSITE-ProRule" id="PRU00023"/>
    </source>
</evidence>
<accession>A2F665</accession>
<protein>
    <submittedName>
        <fullName evidence="4">Ankyrin repaeat protein, putative</fullName>
    </submittedName>
</protein>
<dbReference type="SMART" id="SM00248">
    <property type="entry name" value="ANK"/>
    <property type="match status" value="4"/>
</dbReference>
<dbReference type="STRING" id="5722.A2F665"/>
<dbReference type="Gene3D" id="1.25.40.20">
    <property type="entry name" value="Ankyrin repeat-containing domain"/>
    <property type="match status" value="2"/>
</dbReference>
<name>A2F665_TRIV3</name>
<dbReference type="OMA" id="GANIMAV"/>
<dbReference type="KEGG" id="tva:4757395"/>
<dbReference type="InterPro" id="IPR036770">
    <property type="entry name" value="Ankyrin_rpt-contain_sf"/>
</dbReference>
<dbReference type="Pfam" id="PF12796">
    <property type="entry name" value="Ank_2"/>
    <property type="match status" value="1"/>
</dbReference>
<keyword evidence="5" id="KW-1185">Reference proteome</keyword>
<dbReference type="InParanoid" id="A2F665"/>
<dbReference type="VEuPathDB" id="TrichDB:TVAG_427460"/>
<dbReference type="AlphaFoldDB" id="A2F665"/>
<evidence type="ECO:0000313" key="4">
    <source>
        <dbReference type="EMBL" id="EAX99582.1"/>
    </source>
</evidence>
<feature type="repeat" description="ANK" evidence="3">
    <location>
        <begin position="283"/>
        <end position="315"/>
    </location>
</feature>
<evidence type="ECO:0000256" key="2">
    <source>
        <dbReference type="ARBA" id="ARBA00023043"/>
    </source>
</evidence>
<gene>
    <name evidence="4" type="ORF">TVAG_427460</name>
</gene>
<reference evidence="4" key="2">
    <citation type="journal article" date="2007" name="Science">
        <title>Draft genome sequence of the sexually transmitted pathogen Trichomonas vaginalis.</title>
        <authorList>
            <person name="Carlton J.M."/>
            <person name="Hirt R.P."/>
            <person name="Silva J.C."/>
            <person name="Delcher A.L."/>
            <person name="Schatz M."/>
            <person name="Zhao Q."/>
            <person name="Wortman J.R."/>
            <person name="Bidwell S.L."/>
            <person name="Alsmark U.C.M."/>
            <person name="Besteiro S."/>
            <person name="Sicheritz-Ponten T."/>
            <person name="Noel C.J."/>
            <person name="Dacks J.B."/>
            <person name="Foster P.G."/>
            <person name="Simillion C."/>
            <person name="Van de Peer Y."/>
            <person name="Miranda-Saavedra D."/>
            <person name="Barton G.J."/>
            <person name="Westrop G.D."/>
            <person name="Mueller S."/>
            <person name="Dessi D."/>
            <person name="Fiori P.L."/>
            <person name="Ren Q."/>
            <person name="Paulsen I."/>
            <person name="Zhang H."/>
            <person name="Bastida-Corcuera F.D."/>
            <person name="Simoes-Barbosa A."/>
            <person name="Brown M.T."/>
            <person name="Hayes R.D."/>
            <person name="Mukherjee M."/>
            <person name="Okumura C.Y."/>
            <person name="Schneider R."/>
            <person name="Smith A.J."/>
            <person name="Vanacova S."/>
            <person name="Villalvazo M."/>
            <person name="Haas B.J."/>
            <person name="Pertea M."/>
            <person name="Feldblyum T.V."/>
            <person name="Utterback T.R."/>
            <person name="Shu C.L."/>
            <person name="Osoegawa K."/>
            <person name="de Jong P.J."/>
            <person name="Hrdy I."/>
            <person name="Horvathova L."/>
            <person name="Zubacova Z."/>
            <person name="Dolezal P."/>
            <person name="Malik S.B."/>
            <person name="Logsdon J.M. Jr."/>
            <person name="Henze K."/>
            <person name="Gupta A."/>
            <person name="Wang C.C."/>
            <person name="Dunne R.L."/>
            <person name="Upcroft J.A."/>
            <person name="Upcroft P."/>
            <person name="White O."/>
            <person name="Salzberg S.L."/>
            <person name="Tang P."/>
            <person name="Chiu C.-H."/>
            <person name="Lee Y.-S."/>
            <person name="Embley T.M."/>
            <person name="Coombs G.H."/>
            <person name="Mottram J.C."/>
            <person name="Tachezy J."/>
            <person name="Fraser-Liggett C.M."/>
            <person name="Johnson P.J."/>
        </authorList>
    </citation>
    <scope>NUCLEOTIDE SEQUENCE [LARGE SCALE GENOMIC DNA]</scope>
    <source>
        <strain evidence="4">G3</strain>
    </source>
</reference>
<dbReference type="Pfam" id="PF13637">
    <property type="entry name" value="Ank_4"/>
    <property type="match status" value="1"/>
</dbReference>
<dbReference type="InterPro" id="IPR050663">
    <property type="entry name" value="Ankyrin-SOCS_Box"/>
</dbReference>
<dbReference type="InterPro" id="IPR002110">
    <property type="entry name" value="Ankyrin_rpt"/>
</dbReference>
<sequence length="338" mass="37296">MEEKLQNLEKFKTEDPANFDALVIEIAKDIDNIVLNDNLYKISIQSLNCIIQKASPLKASTAKQLMSKAYQIYKSESILLLEKLDVEEKCEFTDLISIIGTISSSPILQKISNGPQNSYIEALKADSDRIFAKLIESDRQKALEAVDKQYTPSDLLRAANEGDLRTIVGAISNNKDFLNETDENGMNPLMLSAWKGHLDCVRFLLNEGCEIDKKTNIGSTALMLASEGGHVNVINLLIERGAQVNIQTDTGSTAASYAAFNDRLEALKTLVEHGTNVNIPDQNGATPLFCAVFADSVPCAEYLIDNGANIMAVNSKGLVPKQYAKTLQMIEFFKKFDF</sequence>
<evidence type="ECO:0000256" key="1">
    <source>
        <dbReference type="ARBA" id="ARBA00022737"/>
    </source>
</evidence>
<dbReference type="SMR" id="A2F665"/>
<reference evidence="4" key="1">
    <citation type="submission" date="2006-10" db="EMBL/GenBank/DDBJ databases">
        <authorList>
            <person name="Amadeo P."/>
            <person name="Zhao Q."/>
            <person name="Wortman J."/>
            <person name="Fraser-Liggett C."/>
            <person name="Carlton J."/>
        </authorList>
    </citation>
    <scope>NUCLEOTIDE SEQUENCE</scope>
    <source>
        <strain evidence="4">G3</strain>
    </source>
</reference>
<feature type="repeat" description="ANK" evidence="3">
    <location>
        <begin position="217"/>
        <end position="249"/>
    </location>
</feature>
<feature type="repeat" description="ANK" evidence="3">
    <location>
        <begin position="184"/>
        <end position="216"/>
    </location>
</feature>
<evidence type="ECO:0000313" key="5">
    <source>
        <dbReference type="Proteomes" id="UP000001542"/>
    </source>
</evidence>
<keyword evidence="1" id="KW-0677">Repeat</keyword>
<organism evidence="4 5">
    <name type="scientific">Trichomonas vaginalis (strain ATCC PRA-98 / G3)</name>
    <dbReference type="NCBI Taxonomy" id="412133"/>
    <lineage>
        <taxon>Eukaryota</taxon>
        <taxon>Metamonada</taxon>
        <taxon>Parabasalia</taxon>
        <taxon>Trichomonadida</taxon>
        <taxon>Trichomonadidae</taxon>
        <taxon>Trichomonas</taxon>
    </lineage>
</organism>